<reference evidence="2" key="1">
    <citation type="submission" date="2023-04" db="EMBL/GenBank/DDBJ databases">
        <title>Black Yeasts Isolated from many extreme environments.</title>
        <authorList>
            <person name="Coleine C."/>
            <person name="Stajich J.E."/>
            <person name="Selbmann L."/>
        </authorList>
    </citation>
    <scope>NUCLEOTIDE SEQUENCE</scope>
    <source>
        <strain evidence="2">CCFEE 5312</strain>
    </source>
</reference>
<feature type="region of interest" description="Disordered" evidence="1">
    <location>
        <begin position="16"/>
        <end position="65"/>
    </location>
</feature>
<evidence type="ECO:0000256" key="1">
    <source>
        <dbReference type="SAM" id="MobiDB-lite"/>
    </source>
</evidence>
<gene>
    <name evidence="2" type="ORF">LTR09_011580</name>
</gene>
<dbReference type="Proteomes" id="UP001271007">
    <property type="component" value="Unassembled WGS sequence"/>
</dbReference>
<evidence type="ECO:0000313" key="2">
    <source>
        <dbReference type="EMBL" id="KAK3046977.1"/>
    </source>
</evidence>
<feature type="compositionally biased region" description="Basic and acidic residues" evidence="1">
    <location>
        <begin position="140"/>
        <end position="151"/>
    </location>
</feature>
<organism evidence="2 3">
    <name type="scientific">Extremus antarcticus</name>
    <dbReference type="NCBI Taxonomy" id="702011"/>
    <lineage>
        <taxon>Eukaryota</taxon>
        <taxon>Fungi</taxon>
        <taxon>Dikarya</taxon>
        <taxon>Ascomycota</taxon>
        <taxon>Pezizomycotina</taxon>
        <taxon>Dothideomycetes</taxon>
        <taxon>Dothideomycetidae</taxon>
        <taxon>Mycosphaerellales</taxon>
        <taxon>Extremaceae</taxon>
        <taxon>Extremus</taxon>
    </lineage>
</organism>
<sequence length="151" mass="16834">MFAIILSFAVDATTYSRTESTPETRLDTKGITPYELSLSREHSTTPEAEPRSSMSDSDGSESPSYRRGWAVLLSDPFIHEGVTADALPANTNQNTPLEVARRNPSNIANRARAIVAQWDLENSGDPDRRWCNADDIPADSYEREDKRLFGE</sequence>
<keyword evidence="3" id="KW-1185">Reference proteome</keyword>
<name>A0AAJ0DBI1_9PEZI</name>
<proteinExistence type="predicted"/>
<dbReference type="AlphaFoldDB" id="A0AAJ0DBI1"/>
<feature type="region of interest" description="Disordered" evidence="1">
    <location>
        <begin position="123"/>
        <end position="151"/>
    </location>
</feature>
<protein>
    <submittedName>
        <fullName evidence="2">Uncharacterized protein</fullName>
    </submittedName>
</protein>
<comment type="caution">
    <text evidence="2">The sequence shown here is derived from an EMBL/GenBank/DDBJ whole genome shotgun (WGS) entry which is preliminary data.</text>
</comment>
<accession>A0AAJ0DBI1</accession>
<evidence type="ECO:0000313" key="3">
    <source>
        <dbReference type="Proteomes" id="UP001271007"/>
    </source>
</evidence>
<feature type="compositionally biased region" description="Basic and acidic residues" evidence="1">
    <location>
        <begin position="38"/>
        <end position="50"/>
    </location>
</feature>
<dbReference type="EMBL" id="JAWDJX010000072">
    <property type="protein sequence ID" value="KAK3046977.1"/>
    <property type="molecule type" value="Genomic_DNA"/>
</dbReference>
<feature type="compositionally biased region" description="Low complexity" evidence="1">
    <location>
        <begin position="51"/>
        <end position="63"/>
    </location>
</feature>